<accession>A0AAW4N4C2</accession>
<proteinExistence type="predicted"/>
<dbReference type="Proteomes" id="UP001196765">
    <property type="component" value="Unassembled WGS sequence"/>
</dbReference>
<evidence type="ECO:0000256" key="1">
    <source>
        <dbReference type="SAM" id="MobiDB-lite"/>
    </source>
</evidence>
<gene>
    <name evidence="2" type="ORF">KSW82_14360</name>
</gene>
<dbReference type="RefSeq" id="WP_217745066.1">
    <property type="nucleotide sequence ID" value="NZ_JAHOEI010000081.1"/>
</dbReference>
<comment type="caution">
    <text evidence="2">The sequence shown here is derived from an EMBL/GenBank/DDBJ whole genome shotgun (WGS) entry which is preliminary data.</text>
</comment>
<sequence length="182" mass="21258">MKKYVKKMLVVRKKATVLVECDEEILDKVVVRCRKHSGEVYVYFKTGEGRKLRKLKKISSVEKSHVKPETSTPTTPETTTSTNTTPNINKVTIVDEEPKRQICWRKFRTEISKVGGIDVYMKSCRDNTTIETILLKYPDFLRGIKLYEGGSKGVWKLIVQKKIETVRNIYERYFMDINQFLL</sequence>
<evidence type="ECO:0000313" key="2">
    <source>
        <dbReference type="EMBL" id="MBV3388908.1"/>
    </source>
</evidence>
<organism evidence="2 3">
    <name type="scientific">Segatella copri</name>
    <dbReference type="NCBI Taxonomy" id="165179"/>
    <lineage>
        <taxon>Bacteria</taxon>
        <taxon>Pseudomonadati</taxon>
        <taxon>Bacteroidota</taxon>
        <taxon>Bacteroidia</taxon>
        <taxon>Bacteroidales</taxon>
        <taxon>Prevotellaceae</taxon>
        <taxon>Segatella</taxon>
    </lineage>
</organism>
<protein>
    <submittedName>
        <fullName evidence="2">Uncharacterized protein</fullName>
    </submittedName>
</protein>
<feature type="region of interest" description="Disordered" evidence="1">
    <location>
        <begin position="63"/>
        <end position="86"/>
    </location>
</feature>
<reference evidence="2" key="1">
    <citation type="submission" date="2021-06" db="EMBL/GenBank/DDBJ databases">
        <title>Collection of gut derived symbiotic bacterial strains cultured from healthy donors.</title>
        <authorList>
            <person name="Lin H."/>
            <person name="Littmann E."/>
            <person name="Pamer E.G."/>
        </authorList>
    </citation>
    <scope>NUCLEOTIDE SEQUENCE</scope>
    <source>
        <strain evidence="2">MSK.21.74</strain>
    </source>
</reference>
<dbReference type="EMBL" id="JAHOEI010000081">
    <property type="protein sequence ID" value="MBV3388908.1"/>
    <property type="molecule type" value="Genomic_DNA"/>
</dbReference>
<feature type="compositionally biased region" description="Low complexity" evidence="1">
    <location>
        <begin position="69"/>
        <end position="86"/>
    </location>
</feature>
<name>A0AAW4N4C2_9BACT</name>
<evidence type="ECO:0000313" key="3">
    <source>
        <dbReference type="Proteomes" id="UP001196765"/>
    </source>
</evidence>
<dbReference type="AlphaFoldDB" id="A0AAW4N4C2"/>